<proteinExistence type="inferred from homology"/>
<dbReference type="EC" id="2.7.8.6" evidence="9"/>
<evidence type="ECO:0000256" key="7">
    <source>
        <dbReference type="SAM" id="Phobius"/>
    </source>
</evidence>
<accession>A0A063XYI9</accession>
<feature type="transmembrane region" description="Helical" evidence="7">
    <location>
        <begin position="281"/>
        <end position="302"/>
    </location>
</feature>
<feature type="transmembrane region" description="Helical" evidence="7">
    <location>
        <begin position="46"/>
        <end position="67"/>
    </location>
</feature>
<keyword evidence="10" id="KW-1185">Reference proteome</keyword>
<feature type="transmembrane region" description="Helical" evidence="7">
    <location>
        <begin position="79"/>
        <end position="100"/>
    </location>
</feature>
<dbReference type="AlphaFoldDB" id="A0A063XYI9"/>
<comment type="caution">
    <text evidence="9">The sequence shown here is derived from an EMBL/GenBank/DDBJ whole genome shotgun (WGS) entry which is preliminary data.</text>
</comment>
<evidence type="ECO:0000256" key="5">
    <source>
        <dbReference type="ARBA" id="ARBA00022989"/>
    </source>
</evidence>
<dbReference type="GO" id="GO:0047360">
    <property type="term" value="F:undecaprenyl-phosphate galactose phosphotransferase activity"/>
    <property type="evidence" value="ECO:0007669"/>
    <property type="project" value="UniProtKB-EC"/>
</dbReference>
<dbReference type="Gene3D" id="3.40.50.720">
    <property type="entry name" value="NAD(P)-binding Rossmann-like Domain"/>
    <property type="match status" value="1"/>
</dbReference>
<keyword evidence="4 7" id="KW-0812">Transmembrane</keyword>
<dbReference type="GO" id="GO:0009242">
    <property type="term" value="P:colanic acid biosynthetic process"/>
    <property type="evidence" value="ECO:0007669"/>
    <property type="project" value="TreeGrafter"/>
</dbReference>
<evidence type="ECO:0000313" key="10">
    <source>
        <dbReference type="Proteomes" id="UP000027318"/>
    </source>
</evidence>
<dbReference type="PANTHER" id="PTHR30576">
    <property type="entry name" value="COLANIC BIOSYNTHESIS UDP-GLUCOSE LIPID CARRIER TRANSFERASE"/>
    <property type="match status" value="1"/>
</dbReference>
<keyword evidence="6 7" id="KW-0472">Membrane</keyword>
<dbReference type="InterPro" id="IPR036291">
    <property type="entry name" value="NAD(P)-bd_dom_sf"/>
</dbReference>
<evidence type="ECO:0000256" key="4">
    <source>
        <dbReference type="ARBA" id="ARBA00022692"/>
    </source>
</evidence>
<evidence type="ECO:0000256" key="3">
    <source>
        <dbReference type="ARBA" id="ARBA00022679"/>
    </source>
</evidence>
<evidence type="ECO:0000256" key="2">
    <source>
        <dbReference type="ARBA" id="ARBA00006464"/>
    </source>
</evidence>
<dbReference type="GO" id="GO:0016020">
    <property type="term" value="C:membrane"/>
    <property type="evidence" value="ECO:0007669"/>
    <property type="project" value="UniProtKB-SubCell"/>
</dbReference>
<dbReference type="InterPro" id="IPR017473">
    <property type="entry name" value="Undecaprenyl-P_gluc_Ptfrase"/>
</dbReference>
<dbReference type="SUPFAM" id="SSF51735">
    <property type="entry name" value="NAD(P)-binding Rossmann-fold domains"/>
    <property type="match status" value="1"/>
</dbReference>
<dbReference type="PATRIC" id="fig|267850.7.peg.2320"/>
<dbReference type="OrthoDB" id="9808602at2"/>
<gene>
    <name evidence="9" type="ORF">ADINL_2352</name>
</gene>
<dbReference type="InterPro" id="IPR003362">
    <property type="entry name" value="Bact_transf"/>
</dbReference>
<dbReference type="InterPro" id="IPR017475">
    <property type="entry name" value="EPS_sugar_tfrase"/>
</dbReference>
<dbReference type="Pfam" id="PF02397">
    <property type="entry name" value="Bac_transf"/>
    <property type="match status" value="1"/>
</dbReference>
<dbReference type="RefSeq" id="WP_036548063.1">
    <property type="nucleotide sequence ID" value="NZ_JMSZ01000032.1"/>
</dbReference>
<dbReference type="EMBL" id="JMSZ01000032">
    <property type="protein sequence ID" value="KDE39223.1"/>
    <property type="molecule type" value="Genomic_DNA"/>
</dbReference>
<name>A0A063XYI9_9GAMM</name>
<keyword evidence="3 9" id="KW-0808">Transferase</keyword>
<dbReference type="NCBIfam" id="TIGR03023">
    <property type="entry name" value="WcaJ_sugtrans"/>
    <property type="match status" value="1"/>
</dbReference>
<evidence type="ECO:0000256" key="6">
    <source>
        <dbReference type="ARBA" id="ARBA00023136"/>
    </source>
</evidence>
<reference evidence="9 10" key="1">
    <citation type="journal article" date="2005" name="Int. J. Syst. Evol. Microbiol.">
        <title>Nitrincola lacisaponensis gen. nov., sp. nov., a novel alkaliphilic bacterium isolated from an alkaline, saline lake.</title>
        <authorList>
            <person name="Dimitriu P.A."/>
            <person name="Shukla S.K."/>
            <person name="Conradt J."/>
            <person name="Marquez M.C."/>
            <person name="Ventosa A."/>
            <person name="Maglia A."/>
            <person name="Peyton B.M."/>
            <person name="Pinkart H.C."/>
            <person name="Mormile M.R."/>
        </authorList>
    </citation>
    <scope>NUCLEOTIDE SEQUENCE [LARGE SCALE GENOMIC DNA]</scope>
    <source>
        <strain evidence="9 10">4CA</strain>
    </source>
</reference>
<evidence type="ECO:0000313" key="9">
    <source>
        <dbReference type="EMBL" id="KDE39223.1"/>
    </source>
</evidence>
<keyword evidence="5 7" id="KW-1133">Transmembrane helix</keyword>
<feature type="domain" description="Bacterial sugar transferase" evidence="8">
    <location>
        <begin position="276"/>
        <end position="460"/>
    </location>
</feature>
<dbReference type="STRING" id="267850.ADINL_2352"/>
<feature type="transmembrane region" description="Helical" evidence="7">
    <location>
        <begin position="21"/>
        <end position="40"/>
    </location>
</feature>
<comment type="subcellular location">
    <subcellularLocation>
        <location evidence="1">Membrane</location>
        <topology evidence="1">Multi-pass membrane protein</topology>
    </subcellularLocation>
</comment>
<evidence type="ECO:0000256" key="1">
    <source>
        <dbReference type="ARBA" id="ARBA00004141"/>
    </source>
</evidence>
<sequence length="467" mass="52872">MAPAKLRIKPHESKLSALARLADAAIIVITLWCLIELFGLEWVSAYYVMAITAIVVFNFISEISLTYRSWRGAGLKAEIIAVASNWFAVVMLFILIDFFFKPTDLYNRELLLTWFLLTPVELVCWHGIMRAFLSTVRETGHNTRAVAIYGATELGREVRSKIEDMPWAGYNFIGYFDDRNFELGRREESQVEGGHADLVERAKAGEIEVIFIALPLRAEKRIKSLLDELADTTVSVHMMLDVFSFDLLSARWVDLNGMPAISIFESPHIGMNSMSKRAVDLVFGSMILTLISIPMLLIALGVKLSSPGPVFFKQKRYGVNGQEINVLKFRSMRVMDAGDGEVKQATKNDSRITPFGAFIRRTSLDELPQFLNVIGGSMSIVGPRPHAVSHNEFYRGQIHGYMLRHKVKPGITGLAQIKGFRGETDTLDKMEGRIRYDLEYIRTWSVWLDVKIIFLTVFKGFVHKNAY</sequence>
<dbReference type="PANTHER" id="PTHR30576:SF21">
    <property type="entry name" value="UDP-GLUCOSE:UNDECAPRENYL-PHOSPHATE GLUCOSE-1-PHOSPHATE TRANSFERASE"/>
    <property type="match status" value="1"/>
</dbReference>
<comment type="similarity">
    <text evidence="2">Belongs to the bacterial sugar transferase family.</text>
</comment>
<dbReference type="GO" id="GO:0089702">
    <property type="term" value="F:undecaprenyl-phosphate glucose phosphotransferase activity"/>
    <property type="evidence" value="ECO:0007669"/>
    <property type="project" value="TreeGrafter"/>
</dbReference>
<organism evidence="9 10">
    <name type="scientific">Nitrincola lacisaponensis</name>
    <dbReference type="NCBI Taxonomy" id="267850"/>
    <lineage>
        <taxon>Bacteria</taxon>
        <taxon>Pseudomonadati</taxon>
        <taxon>Pseudomonadota</taxon>
        <taxon>Gammaproteobacteria</taxon>
        <taxon>Oceanospirillales</taxon>
        <taxon>Oceanospirillaceae</taxon>
        <taxon>Nitrincola</taxon>
    </lineage>
</organism>
<dbReference type="Pfam" id="PF13727">
    <property type="entry name" value="CoA_binding_3"/>
    <property type="match status" value="1"/>
</dbReference>
<dbReference type="Proteomes" id="UP000027318">
    <property type="component" value="Unassembled WGS sequence"/>
</dbReference>
<evidence type="ECO:0000259" key="8">
    <source>
        <dbReference type="Pfam" id="PF02397"/>
    </source>
</evidence>
<dbReference type="NCBIfam" id="TIGR03025">
    <property type="entry name" value="EPS_sugtrans"/>
    <property type="match status" value="1"/>
</dbReference>
<feature type="transmembrane region" description="Helical" evidence="7">
    <location>
        <begin position="112"/>
        <end position="133"/>
    </location>
</feature>
<protein>
    <submittedName>
        <fullName evidence="9">Undecaprenyl-phosphate galactosephosphotransferase</fullName>
        <ecNumber evidence="9">2.7.8.6</ecNumber>
    </submittedName>
</protein>